<proteinExistence type="predicted"/>
<organism evidence="1 2">
    <name type="scientific">Caerostris extrusa</name>
    <name type="common">Bark spider</name>
    <name type="synonym">Caerostris bankana</name>
    <dbReference type="NCBI Taxonomy" id="172846"/>
    <lineage>
        <taxon>Eukaryota</taxon>
        <taxon>Metazoa</taxon>
        <taxon>Ecdysozoa</taxon>
        <taxon>Arthropoda</taxon>
        <taxon>Chelicerata</taxon>
        <taxon>Arachnida</taxon>
        <taxon>Araneae</taxon>
        <taxon>Araneomorphae</taxon>
        <taxon>Entelegynae</taxon>
        <taxon>Araneoidea</taxon>
        <taxon>Araneidae</taxon>
        <taxon>Caerostris</taxon>
    </lineage>
</organism>
<comment type="caution">
    <text evidence="1">The sequence shown here is derived from an EMBL/GenBank/DDBJ whole genome shotgun (WGS) entry which is preliminary data.</text>
</comment>
<gene>
    <name evidence="1" type="ORF">CEXT_145821</name>
</gene>
<keyword evidence="2" id="KW-1185">Reference proteome</keyword>
<dbReference type="Proteomes" id="UP001054945">
    <property type="component" value="Unassembled WGS sequence"/>
</dbReference>
<reference evidence="1 2" key="1">
    <citation type="submission" date="2021-06" db="EMBL/GenBank/DDBJ databases">
        <title>Caerostris extrusa draft genome.</title>
        <authorList>
            <person name="Kono N."/>
            <person name="Arakawa K."/>
        </authorList>
    </citation>
    <scope>NUCLEOTIDE SEQUENCE [LARGE SCALE GENOMIC DNA]</scope>
</reference>
<sequence>MQLGLSLPSPTPLDAPCRERSLALIWNAEEQIIMSGKGCNKNALKGRVRFCDECVKESASHLIAMHSSRSREELASQMQINI</sequence>
<name>A0AAV4WD03_CAEEX</name>
<protein>
    <submittedName>
        <fullName evidence="1">Uncharacterized protein</fullName>
    </submittedName>
</protein>
<accession>A0AAV4WD03</accession>
<dbReference type="EMBL" id="BPLR01015853">
    <property type="protein sequence ID" value="GIY79185.1"/>
    <property type="molecule type" value="Genomic_DNA"/>
</dbReference>
<evidence type="ECO:0000313" key="2">
    <source>
        <dbReference type="Proteomes" id="UP001054945"/>
    </source>
</evidence>
<evidence type="ECO:0000313" key="1">
    <source>
        <dbReference type="EMBL" id="GIY79185.1"/>
    </source>
</evidence>
<dbReference type="AlphaFoldDB" id="A0AAV4WD03"/>